<feature type="binding site" evidence="15">
    <location>
        <position position="16"/>
    </location>
    <ligand>
        <name>a divalent metal cation</name>
        <dbReference type="ChEBI" id="CHEBI:60240"/>
    </ligand>
</feature>
<dbReference type="SUPFAM" id="SSF63829">
    <property type="entry name" value="Calcium-dependent phosphotriesterase"/>
    <property type="match status" value="1"/>
</dbReference>
<comment type="cofactor">
    <cofactor evidence="15">
        <name>Zn(2+)</name>
        <dbReference type="ChEBI" id="CHEBI:29105"/>
    </cofactor>
    <text evidence="15">Binds 1 divalent metal cation per subunit.</text>
</comment>
<evidence type="ECO:0000256" key="2">
    <source>
        <dbReference type="ARBA" id="ARBA00001913"/>
    </source>
</evidence>
<dbReference type="InterPro" id="IPR013658">
    <property type="entry name" value="SGL"/>
</dbReference>
<dbReference type="Gene3D" id="2.120.10.30">
    <property type="entry name" value="TolB, C-terminal domain"/>
    <property type="match status" value="2"/>
</dbReference>
<evidence type="ECO:0000256" key="4">
    <source>
        <dbReference type="ARBA" id="ARBA00001946"/>
    </source>
</evidence>
<dbReference type="GO" id="GO:0005737">
    <property type="term" value="C:cytoplasm"/>
    <property type="evidence" value="ECO:0007669"/>
    <property type="project" value="UniProtKB-SubCell"/>
</dbReference>
<evidence type="ECO:0000256" key="11">
    <source>
        <dbReference type="ARBA" id="ARBA00022801"/>
    </source>
</evidence>
<comment type="similarity">
    <text evidence="6">Belongs to the SMP-30/CGR1 family.</text>
</comment>
<evidence type="ECO:0000256" key="5">
    <source>
        <dbReference type="ARBA" id="ARBA00004496"/>
    </source>
</evidence>
<evidence type="ECO:0000256" key="1">
    <source>
        <dbReference type="ARBA" id="ARBA00001589"/>
    </source>
</evidence>
<evidence type="ECO:0000256" key="6">
    <source>
        <dbReference type="ARBA" id="ARBA00008853"/>
    </source>
</evidence>
<evidence type="ECO:0000313" key="18">
    <source>
        <dbReference type="RefSeq" id="XP_022318415.1"/>
    </source>
</evidence>
<dbReference type="Proteomes" id="UP000694844">
    <property type="component" value="Chromosome 2"/>
</dbReference>
<evidence type="ECO:0000256" key="13">
    <source>
        <dbReference type="ARBA" id="ARBA00032464"/>
    </source>
</evidence>
<dbReference type="GO" id="GO:0005509">
    <property type="term" value="F:calcium ion binding"/>
    <property type="evidence" value="ECO:0007669"/>
    <property type="project" value="InterPro"/>
</dbReference>
<dbReference type="AlphaFoldDB" id="A0A8B8CRQ6"/>
<comment type="cofactor">
    <cofactor evidence="3">
        <name>Mn(2+)</name>
        <dbReference type="ChEBI" id="CHEBI:29035"/>
    </cofactor>
</comment>
<dbReference type="InterPro" id="IPR011042">
    <property type="entry name" value="6-blade_b-propeller_TolB-like"/>
</dbReference>
<comment type="subcellular location">
    <subcellularLocation>
        <location evidence="5">Cytoplasm</location>
    </subcellularLocation>
</comment>
<dbReference type="GO" id="GO:0019853">
    <property type="term" value="P:L-ascorbic acid biosynthetic process"/>
    <property type="evidence" value="ECO:0007669"/>
    <property type="project" value="TreeGrafter"/>
</dbReference>
<gene>
    <name evidence="18" type="primary">LOC111121420</name>
</gene>
<evidence type="ECO:0000256" key="15">
    <source>
        <dbReference type="PIRSR" id="PIRSR605511-2"/>
    </source>
</evidence>
<feature type="binding site" evidence="15">
    <location>
        <position position="133"/>
    </location>
    <ligand>
        <name>a divalent metal cation</name>
        <dbReference type="ChEBI" id="CHEBI:60240"/>
    </ligand>
</feature>
<organism evidence="17 18">
    <name type="scientific">Crassostrea virginica</name>
    <name type="common">Eastern oyster</name>
    <dbReference type="NCBI Taxonomy" id="6565"/>
    <lineage>
        <taxon>Eukaryota</taxon>
        <taxon>Metazoa</taxon>
        <taxon>Spiralia</taxon>
        <taxon>Lophotrochozoa</taxon>
        <taxon>Mollusca</taxon>
        <taxon>Bivalvia</taxon>
        <taxon>Autobranchia</taxon>
        <taxon>Pteriomorphia</taxon>
        <taxon>Ostreida</taxon>
        <taxon>Ostreoidea</taxon>
        <taxon>Ostreidae</taxon>
        <taxon>Crassostrea</taxon>
    </lineage>
</organism>
<dbReference type="EC" id="3.1.1.17" evidence="7"/>
<name>A0A8B8CRQ6_CRAVI</name>
<reference evidence="18" key="1">
    <citation type="submission" date="2025-08" db="UniProtKB">
        <authorList>
            <consortium name="RefSeq"/>
        </authorList>
    </citation>
    <scope>IDENTIFICATION</scope>
    <source>
        <tissue evidence="18">Whole sample</tissue>
    </source>
</reference>
<comment type="cofactor">
    <cofactor evidence="2">
        <name>Ca(2+)</name>
        <dbReference type="ChEBI" id="CHEBI:29108"/>
    </cofactor>
</comment>
<evidence type="ECO:0000313" key="17">
    <source>
        <dbReference type="Proteomes" id="UP000694844"/>
    </source>
</evidence>
<evidence type="ECO:0000256" key="7">
    <source>
        <dbReference type="ARBA" id="ARBA00013227"/>
    </source>
</evidence>
<evidence type="ECO:0000256" key="12">
    <source>
        <dbReference type="ARBA" id="ARBA00022837"/>
    </source>
</evidence>
<feature type="binding site" evidence="15">
    <location>
        <position position="100"/>
    </location>
    <ligand>
        <name>substrate</name>
    </ligand>
</feature>
<accession>A0A8B8CRQ6</accession>
<dbReference type="InterPro" id="IPR008367">
    <property type="entry name" value="Regucalcin"/>
</dbReference>
<keyword evidence="10 15" id="KW-0479">Metal-binding</keyword>
<sequence>MSVECVLKNAAKLHGEGPHWDDVTNTLLYVDHYGKAIHRYNPETNADDKIVLDSTVGFAVPASKGGLIAGVGQCLVHVDWETKKVTKLHQVDQGLETSFNDGKCDPQGRVWAENRSVVIDNSGKSVSEFGYPDGMTFDTKGNIWVAHFLSKKVMCHDPKTGEVLQSIEFPAKRITSCCFGGKNLDELYVTSTDYEVPEEEMKEYPLSGSLFRVKGLGVKGYSANTYEGNVPA</sequence>
<keyword evidence="15" id="KW-0862">Zinc</keyword>
<comment type="catalytic activity">
    <reaction evidence="1">
        <text>D-glucono-1,5-lactone + H2O = D-gluconate + H(+)</text>
        <dbReference type="Rhea" id="RHEA:10440"/>
        <dbReference type="ChEBI" id="CHEBI:15377"/>
        <dbReference type="ChEBI" id="CHEBI:15378"/>
        <dbReference type="ChEBI" id="CHEBI:16217"/>
        <dbReference type="ChEBI" id="CHEBI:18391"/>
        <dbReference type="EC" id="3.1.1.17"/>
    </reaction>
</comment>
<feature type="active site" description="Proton donor/acceptor" evidence="14">
    <location>
        <position position="133"/>
    </location>
</feature>
<evidence type="ECO:0000256" key="8">
    <source>
        <dbReference type="ARBA" id="ARBA00016808"/>
    </source>
</evidence>
<keyword evidence="12" id="KW-0106">Calcium</keyword>
<keyword evidence="9" id="KW-0963">Cytoplasm</keyword>
<dbReference type="OrthoDB" id="423498at2759"/>
<dbReference type="PRINTS" id="PR01791">
    <property type="entry name" value="REGUCALCIN"/>
</dbReference>
<feature type="domain" description="SMP-30/Gluconolactonase/LRE-like region" evidence="16">
    <location>
        <begin position="15"/>
        <end position="112"/>
    </location>
</feature>
<dbReference type="InterPro" id="IPR005511">
    <property type="entry name" value="SMP-30"/>
</dbReference>
<feature type="binding site" evidence="15">
    <location>
        <position position="121"/>
    </location>
    <ligand>
        <name>substrate</name>
    </ligand>
</feature>
<keyword evidence="11" id="KW-0378">Hydrolase</keyword>
<evidence type="ECO:0000259" key="16">
    <source>
        <dbReference type="Pfam" id="PF08450"/>
    </source>
</evidence>
<dbReference type="GeneID" id="111121420"/>
<dbReference type="GO" id="GO:0004341">
    <property type="term" value="F:gluconolactonase activity"/>
    <property type="evidence" value="ECO:0007669"/>
    <property type="project" value="UniProtKB-EC"/>
</dbReference>
<dbReference type="PANTHER" id="PTHR10907">
    <property type="entry name" value="REGUCALCIN"/>
    <property type="match status" value="1"/>
</dbReference>
<protein>
    <recommendedName>
        <fullName evidence="8">Regucalcin</fullName>
        <ecNumber evidence="7">3.1.1.17</ecNumber>
    </recommendedName>
    <alternativeName>
        <fullName evidence="13">Gluconolactonase</fullName>
    </alternativeName>
</protein>
<dbReference type="Pfam" id="PF08450">
    <property type="entry name" value="SGL"/>
    <property type="match status" value="2"/>
</dbReference>
<evidence type="ECO:0000256" key="14">
    <source>
        <dbReference type="PIRSR" id="PIRSR605511-1"/>
    </source>
</evidence>
<dbReference type="PRINTS" id="PR01790">
    <property type="entry name" value="SMP30FAMILY"/>
</dbReference>
<comment type="cofactor">
    <cofactor evidence="4">
        <name>Mg(2+)</name>
        <dbReference type="ChEBI" id="CHEBI:18420"/>
    </cofactor>
</comment>
<feature type="domain" description="SMP-30/Gluconolactonase/LRE-like region" evidence="16">
    <location>
        <begin position="113"/>
        <end position="192"/>
    </location>
</feature>
<evidence type="ECO:0000256" key="10">
    <source>
        <dbReference type="ARBA" id="ARBA00022723"/>
    </source>
</evidence>
<dbReference type="PANTHER" id="PTHR10907:SF47">
    <property type="entry name" value="REGUCALCIN"/>
    <property type="match status" value="1"/>
</dbReference>
<evidence type="ECO:0000256" key="9">
    <source>
        <dbReference type="ARBA" id="ARBA00022490"/>
    </source>
</evidence>
<proteinExistence type="inferred from homology"/>
<evidence type="ECO:0000256" key="3">
    <source>
        <dbReference type="ARBA" id="ARBA00001936"/>
    </source>
</evidence>
<dbReference type="GO" id="GO:0030234">
    <property type="term" value="F:enzyme regulator activity"/>
    <property type="evidence" value="ECO:0007669"/>
    <property type="project" value="InterPro"/>
</dbReference>
<keyword evidence="17" id="KW-1185">Reference proteome</keyword>
<dbReference type="RefSeq" id="XP_022318415.1">
    <property type="nucleotide sequence ID" value="XM_022462707.1"/>
</dbReference>